<organism evidence="2">
    <name type="scientific">marine metagenome</name>
    <dbReference type="NCBI Taxonomy" id="408172"/>
    <lineage>
        <taxon>unclassified sequences</taxon>
        <taxon>metagenomes</taxon>
        <taxon>ecological metagenomes</taxon>
    </lineage>
</organism>
<reference evidence="2" key="1">
    <citation type="submission" date="2018-05" db="EMBL/GenBank/DDBJ databases">
        <authorList>
            <person name="Lanie J.A."/>
            <person name="Ng W.-L."/>
            <person name="Kazmierczak K.M."/>
            <person name="Andrzejewski T.M."/>
            <person name="Davidsen T.M."/>
            <person name="Wayne K.J."/>
            <person name="Tettelin H."/>
            <person name="Glass J.I."/>
            <person name="Rusch D."/>
            <person name="Podicherti R."/>
            <person name="Tsui H.-C.T."/>
            <person name="Winkler M.E."/>
        </authorList>
    </citation>
    <scope>NUCLEOTIDE SEQUENCE</scope>
</reference>
<dbReference type="Pfam" id="PF08734">
    <property type="entry name" value="GYD"/>
    <property type="match status" value="1"/>
</dbReference>
<dbReference type="AlphaFoldDB" id="A0A382PDE7"/>
<accession>A0A382PDE7</accession>
<gene>
    <name evidence="2" type="ORF">METZ01_LOCUS322765</name>
</gene>
<feature type="region of interest" description="Disordered" evidence="1">
    <location>
        <begin position="56"/>
        <end position="75"/>
    </location>
</feature>
<name>A0A382PDE7_9ZZZZ</name>
<dbReference type="InterPro" id="IPR014845">
    <property type="entry name" value="GYD/TTHA1554"/>
</dbReference>
<evidence type="ECO:0008006" key="3">
    <source>
        <dbReference type="Google" id="ProtNLM"/>
    </source>
</evidence>
<evidence type="ECO:0000313" key="2">
    <source>
        <dbReference type="EMBL" id="SVC69911.1"/>
    </source>
</evidence>
<sequence>MESLGGRIECLYFAFGTDDIVGIAEMPDSASAAAASLTVSSTGMASVTLTPLMTPEELDAASEKAGGANYRPPGG</sequence>
<protein>
    <recommendedName>
        <fullName evidence="3">GYD domain-containing protein</fullName>
    </recommendedName>
</protein>
<evidence type="ECO:0000256" key="1">
    <source>
        <dbReference type="SAM" id="MobiDB-lite"/>
    </source>
</evidence>
<dbReference type="EMBL" id="UINC01105745">
    <property type="protein sequence ID" value="SVC69911.1"/>
    <property type="molecule type" value="Genomic_DNA"/>
</dbReference>
<proteinExistence type="predicted"/>